<proteinExistence type="predicted"/>
<accession>A0A6P8ZBZ9</accession>
<dbReference type="AlphaFoldDB" id="A0A6P8ZBZ9"/>
<dbReference type="InParanoid" id="A0A6P8ZBZ9"/>
<feature type="domain" description="Helitron helicase-like" evidence="1">
    <location>
        <begin position="229"/>
        <end position="413"/>
    </location>
</feature>
<name>A0A6P8ZBZ9_THRPL</name>
<organism evidence="4">
    <name type="scientific">Thrips palmi</name>
    <name type="common">Melon thrips</name>
    <dbReference type="NCBI Taxonomy" id="161013"/>
    <lineage>
        <taxon>Eukaryota</taxon>
        <taxon>Metazoa</taxon>
        <taxon>Ecdysozoa</taxon>
        <taxon>Arthropoda</taxon>
        <taxon>Hexapoda</taxon>
        <taxon>Insecta</taxon>
        <taxon>Pterygota</taxon>
        <taxon>Neoptera</taxon>
        <taxon>Paraneoptera</taxon>
        <taxon>Thysanoptera</taxon>
        <taxon>Terebrantia</taxon>
        <taxon>Thripoidea</taxon>
        <taxon>Thripidae</taxon>
        <taxon>Thrips</taxon>
    </lineage>
</organism>
<dbReference type="OrthoDB" id="416437at2759"/>
<evidence type="ECO:0000259" key="1">
    <source>
        <dbReference type="Pfam" id="PF14214"/>
    </source>
</evidence>
<gene>
    <name evidence="4" type="primary">LOC117647887</name>
</gene>
<dbReference type="InterPro" id="IPR025476">
    <property type="entry name" value="Helitron_helicase-like"/>
</dbReference>
<keyword evidence="3" id="KW-1185">Reference proteome</keyword>
<protein>
    <submittedName>
        <fullName evidence="4">Uncharacterized protein LOC117647887</fullName>
    </submittedName>
</protein>
<dbReference type="InterPro" id="IPR046700">
    <property type="entry name" value="DUF6570"/>
</dbReference>
<evidence type="ECO:0000259" key="2">
    <source>
        <dbReference type="Pfam" id="PF20209"/>
    </source>
</evidence>
<evidence type="ECO:0000313" key="4">
    <source>
        <dbReference type="RefSeq" id="XP_034245752.1"/>
    </source>
</evidence>
<reference evidence="4" key="1">
    <citation type="submission" date="2025-08" db="UniProtKB">
        <authorList>
            <consortium name="RefSeq"/>
        </authorList>
    </citation>
    <scope>IDENTIFICATION</scope>
    <source>
        <tissue evidence="4">Total insect</tissue>
    </source>
</reference>
<dbReference type="GeneID" id="117647887"/>
<evidence type="ECO:0000313" key="3">
    <source>
        <dbReference type="Proteomes" id="UP000515158"/>
    </source>
</evidence>
<dbReference type="Proteomes" id="UP000515158">
    <property type="component" value="Unplaced"/>
</dbReference>
<dbReference type="KEGG" id="tpal:117647887"/>
<dbReference type="Pfam" id="PF14214">
    <property type="entry name" value="Helitron_like_N"/>
    <property type="match status" value="1"/>
</dbReference>
<dbReference type="Pfam" id="PF20209">
    <property type="entry name" value="DUF6570"/>
    <property type="match status" value="1"/>
</dbReference>
<sequence length="530" mass="62287">MDPMIVPECLKSLSYVEKQLIARVHPVVSLYKIKDCQYKYSGNVINFPQKVQCIADALPHNINDLSSIITIRLDNSEGHKDFLVRRKAVTEALVWLQKNNPFYKNVVINHQRCKDLPTCENVYHKMKGYTQAETSDNSESDSDVGNELIADKNDTINFTDVPDLNTFSQKEQLNNSFGEEIIKYPTIGKKPLSEFDSPGYFAMAFPHLFPYGKGDFTMPRAKKISFSDYVKHLMLYHDGRFAQDERFRYFLMNSQMRWQALNAGNIFTQNNKIFSDMTILQLKEYLKEHPNVVKNIIFYASRIRTTRPYWNSRCSELLEMHNQLGSPTVFLTLSSADYYWPDFFRLLGYNVLHLTMSERRKLLSENPLLFESFFVKRCTYFMEECVKHKFNVKDFWYRFEYQHRGSIHLHGLLWLSDSPSIDNVTVDKQKEVIDYFNSIISCNNPNVNFEVISGHPCERRLLEVINTDNDYINLVNTVQRHTQCKKGYCLKQKKGTLKCRFNFPFEMEEYTKLIMDGNPFKRNCVERNDP</sequence>
<dbReference type="RefSeq" id="XP_034245752.1">
    <property type="nucleotide sequence ID" value="XM_034389861.1"/>
</dbReference>
<feature type="domain" description="DUF6570" evidence="2">
    <location>
        <begin position="1"/>
        <end position="112"/>
    </location>
</feature>